<keyword evidence="1" id="KW-0418">Kinase</keyword>
<dbReference type="GO" id="GO:0016301">
    <property type="term" value="F:kinase activity"/>
    <property type="evidence" value="ECO:0007669"/>
    <property type="project" value="UniProtKB-KW"/>
</dbReference>
<gene>
    <name evidence="1" type="ORF">STAS_00436</name>
</gene>
<sequence length="126" mass="14558">MGKAREKVADLAPQVGIVGFGSQFWRHWIGPIICTSRFSEATVPSRLMNRRFQLFKFFYMIEPKLAWVKPQFKTHGQWVGSARSHVYVAKHEFVFMNKEPENEKYRVTKEVGRTERSPNILPGSGG</sequence>
<organism evidence="1 2">
    <name type="scientific">Striga asiatica</name>
    <name type="common">Asiatic witchweed</name>
    <name type="synonym">Buchnera asiatica</name>
    <dbReference type="NCBI Taxonomy" id="4170"/>
    <lineage>
        <taxon>Eukaryota</taxon>
        <taxon>Viridiplantae</taxon>
        <taxon>Streptophyta</taxon>
        <taxon>Embryophyta</taxon>
        <taxon>Tracheophyta</taxon>
        <taxon>Spermatophyta</taxon>
        <taxon>Magnoliopsida</taxon>
        <taxon>eudicotyledons</taxon>
        <taxon>Gunneridae</taxon>
        <taxon>Pentapetalae</taxon>
        <taxon>asterids</taxon>
        <taxon>lamiids</taxon>
        <taxon>Lamiales</taxon>
        <taxon>Orobanchaceae</taxon>
        <taxon>Buchnereae</taxon>
        <taxon>Striga</taxon>
    </lineage>
</organism>
<reference evidence="2" key="1">
    <citation type="journal article" date="2019" name="Curr. Biol.">
        <title>Genome Sequence of Striga asiatica Provides Insight into the Evolution of Plant Parasitism.</title>
        <authorList>
            <person name="Yoshida S."/>
            <person name="Kim S."/>
            <person name="Wafula E.K."/>
            <person name="Tanskanen J."/>
            <person name="Kim Y.M."/>
            <person name="Honaas L."/>
            <person name="Yang Z."/>
            <person name="Spallek T."/>
            <person name="Conn C.E."/>
            <person name="Ichihashi Y."/>
            <person name="Cheong K."/>
            <person name="Cui S."/>
            <person name="Der J.P."/>
            <person name="Gundlach H."/>
            <person name="Jiao Y."/>
            <person name="Hori C."/>
            <person name="Ishida J.K."/>
            <person name="Kasahara H."/>
            <person name="Kiba T."/>
            <person name="Kim M.S."/>
            <person name="Koo N."/>
            <person name="Laohavisit A."/>
            <person name="Lee Y.H."/>
            <person name="Lumba S."/>
            <person name="McCourt P."/>
            <person name="Mortimer J.C."/>
            <person name="Mutuku J.M."/>
            <person name="Nomura T."/>
            <person name="Sasaki-Sekimoto Y."/>
            <person name="Seto Y."/>
            <person name="Wang Y."/>
            <person name="Wakatake T."/>
            <person name="Sakakibara H."/>
            <person name="Demura T."/>
            <person name="Yamaguchi S."/>
            <person name="Yoneyama K."/>
            <person name="Manabe R.I."/>
            <person name="Nelson D.C."/>
            <person name="Schulman A.H."/>
            <person name="Timko M.P."/>
            <person name="dePamphilis C.W."/>
            <person name="Choi D."/>
            <person name="Shirasu K."/>
        </authorList>
    </citation>
    <scope>NUCLEOTIDE SEQUENCE [LARGE SCALE GENOMIC DNA]</scope>
    <source>
        <strain evidence="2">cv. UVA1</strain>
    </source>
</reference>
<name>A0A5A7NWR5_STRAF</name>
<proteinExistence type="predicted"/>
<comment type="caution">
    <text evidence="1">The sequence shown here is derived from an EMBL/GenBank/DDBJ whole genome shotgun (WGS) entry which is preliminary data.</text>
</comment>
<keyword evidence="2" id="KW-1185">Reference proteome</keyword>
<evidence type="ECO:0000313" key="2">
    <source>
        <dbReference type="Proteomes" id="UP000325081"/>
    </source>
</evidence>
<protein>
    <submittedName>
        <fullName evidence="1">4-diphosphocytidyl-2-C-methyl-D-erythritolkinase</fullName>
    </submittedName>
</protein>
<dbReference type="Proteomes" id="UP000325081">
    <property type="component" value="Unassembled WGS sequence"/>
</dbReference>
<dbReference type="EMBL" id="BKCP01000001">
    <property type="protein sequence ID" value="GER24892.1"/>
    <property type="molecule type" value="Genomic_DNA"/>
</dbReference>
<dbReference type="AlphaFoldDB" id="A0A5A7NWR5"/>
<accession>A0A5A7NWR5</accession>
<keyword evidence="1" id="KW-0808">Transferase</keyword>
<evidence type="ECO:0000313" key="1">
    <source>
        <dbReference type="EMBL" id="GER24892.1"/>
    </source>
</evidence>